<evidence type="ECO:0000313" key="2">
    <source>
        <dbReference type="EMBL" id="KAE9530718.1"/>
    </source>
</evidence>
<name>A0A6G0TDB2_APHGL</name>
<keyword evidence="1" id="KW-0472">Membrane</keyword>
<protein>
    <submittedName>
        <fullName evidence="2">Uncharacterized protein</fullName>
    </submittedName>
</protein>
<sequence length="233" mass="26452">MDESGICSGPSIYGNRGILNVLYYLRKLQNIQNSLLSLEWHLFKTINLWTSGSFECFVLLKKTTKHSKFPAILRMRVAFVQDHLSMEIGTFRLFSVAFVQDHQSMEIGTFRLFSLDVLLSLVVKMDESGICSGPSIYGNRGVLNVLYYLRKQQNIQNSLLSLVVKMDESGICSRPSIYGNRGVLNVLYYLRKLQNIQNSLLSLVTQTSLVVLLSLGTFYIKNASNKTKFNDNI</sequence>
<feature type="transmembrane region" description="Helical" evidence="1">
    <location>
        <begin position="200"/>
        <end position="220"/>
    </location>
</feature>
<accession>A0A6G0TDB2</accession>
<reference evidence="2 3" key="1">
    <citation type="submission" date="2019-08" db="EMBL/GenBank/DDBJ databases">
        <title>The genome of the soybean aphid Biotype 1, its phylome, world population structure and adaptation to the North American continent.</title>
        <authorList>
            <person name="Giordano R."/>
            <person name="Donthu R.K."/>
            <person name="Hernandez A.G."/>
            <person name="Wright C.L."/>
            <person name="Zimin A.V."/>
        </authorList>
    </citation>
    <scope>NUCLEOTIDE SEQUENCE [LARGE SCALE GENOMIC DNA]</scope>
    <source>
        <tissue evidence="2">Whole aphids</tissue>
    </source>
</reference>
<keyword evidence="1" id="KW-1133">Transmembrane helix</keyword>
<dbReference type="EMBL" id="VYZN01000042">
    <property type="protein sequence ID" value="KAE9530718.1"/>
    <property type="molecule type" value="Genomic_DNA"/>
</dbReference>
<dbReference type="Proteomes" id="UP000475862">
    <property type="component" value="Unassembled WGS sequence"/>
</dbReference>
<keyword evidence="1" id="KW-0812">Transmembrane</keyword>
<comment type="caution">
    <text evidence="2">The sequence shown here is derived from an EMBL/GenBank/DDBJ whole genome shotgun (WGS) entry which is preliminary data.</text>
</comment>
<dbReference type="AlphaFoldDB" id="A0A6G0TDB2"/>
<proteinExistence type="predicted"/>
<evidence type="ECO:0000313" key="3">
    <source>
        <dbReference type="Proteomes" id="UP000475862"/>
    </source>
</evidence>
<keyword evidence="3" id="KW-1185">Reference proteome</keyword>
<gene>
    <name evidence="2" type="ORF">AGLY_011180</name>
</gene>
<organism evidence="2 3">
    <name type="scientific">Aphis glycines</name>
    <name type="common">Soybean aphid</name>
    <dbReference type="NCBI Taxonomy" id="307491"/>
    <lineage>
        <taxon>Eukaryota</taxon>
        <taxon>Metazoa</taxon>
        <taxon>Ecdysozoa</taxon>
        <taxon>Arthropoda</taxon>
        <taxon>Hexapoda</taxon>
        <taxon>Insecta</taxon>
        <taxon>Pterygota</taxon>
        <taxon>Neoptera</taxon>
        <taxon>Paraneoptera</taxon>
        <taxon>Hemiptera</taxon>
        <taxon>Sternorrhyncha</taxon>
        <taxon>Aphidomorpha</taxon>
        <taxon>Aphidoidea</taxon>
        <taxon>Aphididae</taxon>
        <taxon>Aphidini</taxon>
        <taxon>Aphis</taxon>
        <taxon>Aphis</taxon>
    </lineage>
</organism>
<evidence type="ECO:0000256" key="1">
    <source>
        <dbReference type="SAM" id="Phobius"/>
    </source>
</evidence>